<dbReference type="RefSeq" id="WP_229686925.1">
    <property type="nucleotide sequence ID" value="NZ_BMMK01000066.1"/>
</dbReference>
<sequence length="87" mass="9671">MPGGVAPRRRFCSPACVARAYRARQRQHNVVTLLRTVGGVTCPGCGWAIYPGGRYLRSDARYCSPTCRKRAWRARRRAAHDGGDHDG</sequence>
<dbReference type="AlphaFoldDB" id="A0A8J3CKS4"/>
<dbReference type="Proteomes" id="UP000637578">
    <property type="component" value="Unassembled WGS sequence"/>
</dbReference>
<dbReference type="EMBL" id="BMMK01000066">
    <property type="protein sequence ID" value="GGM83983.1"/>
    <property type="molecule type" value="Genomic_DNA"/>
</dbReference>
<evidence type="ECO:0000313" key="1">
    <source>
        <dbReference type="EMBL" id="GGM83983.1"/>
    </source>
</evidence>
<keyword evidence="2" id="KW-1185">Reference proteome</keyword>
<reference evidence="1" key="2">
    <citation type="submission" date="2020-09" db="EMBL/GenBank/DDBJ databases">
        <authorList>
            <person name="Sun Q."/>
            <person name="Zhou Y."/>
        </authorList>
    </citation>
    <scope>NUCLEOTIDE SEQUENCE</scope>
    <source>
        <strain evidence="1">CGMCC 4.5737</strain>
    </source>
</reference>
<gene>
    <name evidence="1" type="ORF">GCM10012275_63250</name>
</gene>
<evidence type="ECO:0000313" key="2">
    <source>
        <dbReference type="Proteomes" id="UP000637578"/>
    </source>
</evidence>
<organism evidence="1 2">
    <name type="scientific">Longimycelium tulufanense</name>
    <dbReference type="NCBI Taxonomy" id="907463"/>
    <lineage>
        <taxon>Bacteria</taxon>
        <taxon>Bacillati</taxon>
        <taxon>Actinomycetota</taxon>
        <taxon>Actinomycetes</taxon>
        <taxon>Pseudonocardiales</taxon>
        <taxon>Pseudonocardiaceae</taxon>
        <taxon>Longimycelium</taxon>
    </lineage>
</organism>
<reference evidence="1" key="1">
    <citation type="journal article" date="2014" name="Int. J. Syst. Evol. Microbiol.">
        <title>Complete genome sequence of Corynebacterium casei LMG S-19264T (=DSM 44701T), isolated from a smear-ripened cheese.</title>
        <authorList>
            <consortium name="US DOE Joint Genome Institute (JGI-PGF)"/>
            <person name="Walter F."/>
            <person name="Albersmeier A."/>
            <person name="Kalinowski J."/>
            <person name="Ruckert C."/>
        </authorList>
    </citation>
    <scope>NUCLEOTIDE SEQUENCE</scope>
    <source>
        <strain evidence="1">CGMCC 4.5737</strain>
    </source>
</reference>
<name>A0A8J3CKS4_9PSEU</name>
<comment type="caution">
    <text evidence="1">The sequence shown here is derived from an EMBL/GenBank/DDBJ whole genome shotgun (WGS) entry which is preliminary data.</text>
</comment>
<protein>
    <submittedName>
        <fullName evidence="1">Uncharacterized protein</fullName>
    </submittedName>
</protein>
<proteinExistence type="predicted"/>
<accession>A0A8J3CKS4</accession>